<accession>A0A157N0K5</accession>
<gene>
    <name evidence="1" type="ORF">SAMEA3906487_02619</name>
</gene>
<evidence type="ECO:0000313" key="2">
    <source>
        <dbReference type="Proteomes" id="UP000076825"/>
    </source>
</evidence>
<dbReference type="PATRIC" id="fig|123899.6.peg.2607"/>
<keyword evidence="2" id="KW-1185">Reference proteome</keyword>
<name>A0A157N0K5_9BORD</name>
<organism evidence="1 2">
    <name type="scientific">Bordetella trematum</name>
    <dbReference type="NCBI Taxonomy" id="123899"/>
    <lineage>
        <taxon>Bacteria</taxon>
        <taxon>Pseudomonadati</taxon>
        <taxon>Pseudomonadota</taxon>
        <taxon>Betaproteobacteria</taxon>
        <taxon>Burkholderiales</taxon>
        <taxon>Alcaligenaceae</taxon>
        <taxon>Bordetella</taxon>
    </lineage>
</organism>
<protein>
    <submittedName>
        <fullName evidence="1">Tight adherance protein E</fullName>
    </submittedName>
</protein>
<dbReference type="AlphaFoldDB" id="A0A157N0K5"/>
<dbReference type="Proteomes" id="UP000076825">
    <property type="component" value="Chromosome 1"/>
</dbReference>
<reference evidence="1 2" key="1">
    <citation type="submission" date="2016-04" db="EMBL/GenBank/DDBJ databases">
        <authorList>
            <consortium name="Pathogen Informatics"/>
        </authorList>
    </citation>
    <scope>NUCLEOTIDE SEQUENCE [LARGE SCALE GENOMIC DNA]</scope>
    <source>
        <strain evidence="1 2">H044680328</strain>
    </source>
</reference>
<dbReference type="KEGG" id="btrm:SAMEA390648702619"/>
<evidence type="ECO:0000313" key="1">
    <source>
        <dbReference type="EMBL" id="SAI71105.1"/>
    </source>
</evidence>
<proteinExistence type="predicted"/>
<dbReference type="STRING" id="123899.SAMEA3906487_02619"/>
<dbReference type="EMBL" id="LT546645">
    <property type="protein sequence ID" value="SAI71105.1"/>
    <property type="molecule type" value="Genomic_DNA"/>
</dbReference>
<dbReference type="eggNOG" id="COG4961">
    <property type="taxonomic scope" value="Bacteria"/>
</dbReference>
<sequence>MRSGPLFSRMPFRRQAGQALPEFLLSGLLVLWLGSAIYETLQWRQEREVLYLALAEAARAGSRQQLDPQAMAQAFEAALRPLAARRAAALAAAGLPRWRLEVLQPAAAHYRLHGRTLPGLPAPAIRHDRQPEQHRLRPGPPTIFEANTLRLRLTYASSPATPWMAALLPALAPLSTDPCRRALLAAGWLPQRLELAIEMQSHARRWPDTVSIFAQRLPCR</sequence>